<protein>
    <recommendedName>
        <fullName evidence="3">Multidrug export protein MepA</fullName>
    </recommendedName>
</protein>
<keyword evidence="9" id="KW-0046">Antibiotic resistance</keyword>
<feature type="transmembrane region" description="Helical" evidence="10">
    <location>
        <begin position="346"/>
        <end position="375"/>
    </location>
</feature>
<feature type="transmembrane region" description="Helical" evidence="10">
    <location>
        <begin position="80"/>
        <end position="103"/>
    </location>
</feature>
<feature type="transmembrane region" description="Helical" evidence="10">
    <location>
        <begin position="424"/>
        <end position="443"/>
    </location>
</feature>
<evidence type="ECO:0000256" key="2">
    <source>
        <dbReference type="ARBA" id="ARBA00008417"/>
    </source>
</evidence>
<feature type="transmembrane region" description="Helical" evidence="10">
    <location>
        <begin position="223"/>
        <end position="247"/>
    </location>
</feature>
<gene>
    <name evidence="11" type="ORF">CLOHYLEM_06987</name>
</gene>
<dbReference type="STRING" id="553973.CLOHYLEM_06987"/>
<feature type="transmembrane region" description="Helical" evidence="10">
    <location>
        <begin position="381"/>
        <end position="403"/>
    </location>
</feature>
<evidence type="ECO:0000313" key="12">
    <source>
        <dbReference type="Proteomes" id="UP000004893"/>
    </source>
</evidence>
<keyword evidence="12" id="KW-1185">Reference proteome</keyword>
<dbReference type="PANTHER" id="PTHR43823">
    <property type="entry name" value="SPORULATION PROTEIN YKVU"/>
    <property type="match status" value="1"/>
</dbReference>
<sequence>MLLPVQFNCMGRSFFYPIMTAEGGIDMGEGQDNVQFDKMTKTPVPNLIIRLGIPTVVSMLITSIYNTADTYFVSRLGTSASGAVGVVFSLMAVLQAFGFMFGHGAGSIISRKLGKKDKESASRFASTSFFLAIAAGVFIGAAGIAFLTQFMRLLGSTETILPYAKQYGFYILLAGPFMTGSCVLNNILRYEGRAAYAMIGLTTGGILNMAGDPVLMFGLHMGVAGAGLSTALSQMISFLILLAMFLSGKTDSKLSVRLITKDVSDVVRIVTTGFPSLIRQGLGSVSTLLLNHQAAVYGDAAVAAMSIVNRICMLIFSVGLGLGQGFQPVAAFNYGAEKYDRVKKGFWFTAAAGEAVIGSLAAVCLLVSAQVIGVFRNDPEVIRIGVFALRCQCVACFFQPAAVCTNMMFQSVGESGKASFLSSLRSGICFIPLILILPAVFGLRGVQTAQTVADVLAFLISAPLAVWFLRKLDRKGQDGAGDDGGI</sequence>
<feature type="transmembrane region" description="Helical" evidence="10">
    <location>
        <begin position="194"/>
        <end position="211"/>
    </location>
</feature>
<reference evidence="11" key="2">
    <citation type="submission" date="2013-06" db="EMBL/GenBank/DDBJ databases">
        <title>Draft genome sequence of Clostridium hylemonae (DSM 15053).</title>
        <authorList>
            <person name="Sudarsanam P."/>
            <person name="Ley R."/>
            <person name="Guruge J."/>
            <person name="Turnbaugh P.J."/>
            <person name="Mahowald M."/>
            <person name="Liep D."/>
            <person name="Gordon J."/>
        </authorList>
    </citation>
    <scope>NUCLEOTIDE SEQUENCE</scope>
    <source>
        <strain evidence="11">DSM 15053</strain>
    </source>
</reference>
<evidence type="ECO:0000256" key="9">
    <source>
        <dbReference type="ARBA" id="ARBA00023251"/>
    </source>
</evidence>
<dbReference type="InterPro" id="IPR002528">
    <property type="entry name" value="MATE_fam"/>
</dbReference>
<comment type="similarity">
    <text evidence="2">Belongs to the multi antimicrobial extrusion (MATE) (TC 2.A.66.1) family. MepA subfamily.</text>
</comment>
<dbReference type="HOGENOM" id="CLU_012893_0_1_9"/>
<dbReference type="InterPro" id="IPR045070">
    <property type="entry name" value="MATE_MepA-like"/>
</dbReference>
<dbReference type="Proteomes" id="UP000004893">
    <property type="component" value="Unassembled WGS sequence"/>
</dbReference>
<dbReference type="NCBIfam" id="TIGR00797">
    <property type="entry name" value="matE"/>
    <property type="match status" value="1"/>
</dbReference>
<evidence type="ECO:0000256" key="3">
    <source>
        <dbReference type="ARBA" id="ARBA00022106"/>
    </source>
</evidence>
<keyword evidence="8 10" id="KW-0472">Membrane</keyword>
<dbReference type="eggNOG" id="COG0534">
    <property type="taxonomic scope" value="Bacteria"/>
</dbReference>
<dbReference type="InterPro" id="IPR051327">
    <property type="entry name" value="MATE_MepA_subfamily"/>
</dbReference>
<evidence type="ECO:0000256" key="8">
    <source>
        <dbReference type="ARBA" id="ARBA00023136"/>
    </source>
</evidence>
<dbReference type="PANTHER" id="PTHR43823:SF3">
    <property type="entry name" value="MULTIDRUG EXPORT PROTEIN MEPA"/>
    <property type="match status" value="1"/>
</dbReference>
<evidence type="ECO:0000256" key="1">
    <source>
        <dbReference type="ARBA" id="ARBA00004651"/>
    </source>
</evidence>
<dbReference type="InterPro" id="IPR048279">
    <property type="entry name" value="MdtK-like"/>
</dbReference>
<dbReference type="PIRSF" id="PIRSF006603">
    <property type="entry name" value="DinF"/>
    <property type="match status" value="1"/>
</dbReference>
<evidence type="ECO:0000256" key="5">
    <source>
        <dbReference type="ARBA" id="ARBA00022475"/>
    </source>
</evidence>
<evidence type="ECO:0000256" key="10">
    <source>
        <dbReference type="SAM" id="Phobius"/>
    </source>
</evidence>
<dbReference type="AlphaFoldDB" id="C0C4H1"/>
<accession>C0C4H1</accession>
<keyword evidence="6 10" id="KW-0812">Transmembrane</keyword>
<dbReference type="Pfam" id="PF01554">
    <property type="entry name" value="MatE"/>
    <property type="match status" value="2"/>
</dbReference>
<dbReference type="GO" id="GO:0015297">
    <property type="term" value="F:antiporter activity"/>
    <property type="evidence" value="ECO:0007669"/>
    <property type="project" value="InterPro"/>
</dbReference>
<feature type="transmembrane region" description="Helical" evidence="10">
    <location>
        <begin position="167"/>
        <end position="187"/>
    </location>
</feature>
<comment type="caution">
    <text evidence="11">The sequence shown here is derived from an EMBL/GenBank/DDBJ whole genome shotgun (WGS) entry which is preliminary data.</text>
</comment>
<evidence type="ECO:0000256" key="4">
    <source>
        <dbReference type="ARBA" id="ARBA00022448"/>
    </source>
</evidence>
<feature type="transmembrane region" description="Helical" evidence="10">
    <location>
        <begin position="124"/>
        <end position="147"/>
    </location>
</feature>
<evidence type="ECO:0000256" key="6">
    <source>
        <dbReference type="ARBA" id="ARBA00022692"/>
    </source>
</evidence>
<organism evidence="11 12">
    <name type="scientific">[Clostridium] hylemonae DSM 15053</name>
    <dbReference type="NCBI Taxonomy" id="553973"/>
    <lineage>
        <taxon>Bacteria</taxon>
        <taxon>Bacillati</taxon>
        <taxon>Bacillota</taxon>
        <taxon>Clostridia</taxon>
        <taxon>Lachnospirales</taxon>
        <taxon>Lachnospiraceae</taxon>
    </lineage>
</organism>
<feature type="transmembrane region" description="Helical" evidence="10">
    <location>
        <begin position="449"/>
        <end position="469"/>
    </location>
</feature>
<keyword evidence="5" id="KW-1003">Cell membrane</keyword>
<keyword evidence="4" id="KW-0813">Transport</keyword>
<feature type="transmembrane region" description="Helical" evidence="10">
    <location>
        <begin position="47"/>
        <end position="68"/>
    </location>
</feature>
<comment type="subcellular location">
    <subcellularLocation>
        <location evidence="1">Cell membrane</location>
        <topology evidence="1">Multi-pass membrane protein</topology>
    </subcellularLocation>
</comment>
<dbReference type="GO" id="GO:0005886">
    <property type="term" value="C:plasma membrane"/>
    <property type="evidence" value="ECO:0007669"/>
    <property type="project" value="UniProtKB-SubCell"/>
</dbReference>
<keyword evidence="7 10" id="KW-1133">Transmembrane helix</keyword>
<reference evidence="11" key="1">
    <citation type="submission" date="2009-02" db="EMBL/GenBank/DDBJ databases">
        <authorList>
            <person name="Fulton L."/>
            <person name="Clifton S."/>
            <person name="Fulton B."/>
            <person name="Xu J."/>
            <person name="Minx P."/>
            <person name="Pepin K.H."/>
            <person name="Johnson M."/>
            <person name="Bhonagiri V."/>
            <person name="Nash W.E."/>
            <person name="Mardis E.R."/>
            <person name="Wilson R.K."/>
        </authorList>
    </citation>
    <scope>NUCLEOTIDE SEQUENCE [LARGE SCALE GENOMIC DNA]</scope>
    <source>
        <strain evidence="11">DSM 15053</strain>
    </source>
</reference>
<name>C0C4H1_9FIRM</name>
<dbReference type="GO" id="GO:0046677">
    <property type="term" value="P:response to antibiotic"/>
    <property type="evidence" value="ECO:0007669"/>
    <property type="project" value="UniProtKB-KW"/>
</dbReference>
<evidence type="ECO:0000313" key="11">
    <source>
        <dbReference type="EMBL" id="EEG72964.1"/>
    </source>
</evidence>
<dbReference type="CDD" id="cd13143">
    <property type="entry name" value="MATE_MepA_like"/>
    <property type="match status" value="1"/>
</dbReference>
<evidence type="ECO:0000256" key="7">
    <source>
        <dbReference type="ARBA" id="ARBA00022989"/>
    </source>
</evidence>
<dbReference type="EMBL" id="ABYI02000034">
    <property type="protein sequence ID" value="EEG72964.1"/>
    <property type="molecule type" value="Genomic_DNA"/>
</dbReference>
<proteinExistence type="inferred from homology"/>
<dbReference type="GO" id="GO:0042910">
    <property type="term" value="F:xenobiotic transmembrane transporter activity"/>
    <property type="evidence" value="ECO:0007669"/>
    <property type="project" value="InterPro"/>
</dbReference>